<sequence length="125" mass="12732">MVKSVNSEVHLSNTTYETEETQHIHTEPSADGGKEHPVAPPGMIWRVTGGLFSATKGVVGATVGGVTWLGSKSLEITKSAVTAVPSVGVGLVKGGVSAVTGGVSTVGSTVANKVQFTGKRKDKSE</sequence>
<evidence type="ECO:0000256" key="3">
    <source>
        <dbReference type="ARBA" id="ARBA00022692"/>
    </source>
</evidence>
<dbReference type="AlphaFoldDB" id="A0A9W7T5Y0"/>
<evidence type="ECO:0000256" key="6">
    <source>
        <dbReference type="SAM" id="MobiDB-lite"/>
    </source>
</evidence>
<accession>A0A9W7T5Y0</accession>
<dbReference type="PANTHER" id="PTHR31443">
    <property type="match status" value="1"/>
</dbReference>
<feature type="region of interest" description="Disordered" evidence="6">
    <location>
        <begin position="1"/>
        <end position="40"/>
    </location>
</feature>
<evidence type="ECO:0000256" key="4">
    <source>
        <dbReference type="ARBA" id="ARBA00022989"/>
    </source>
</evidence>
<name>A0A9W7T5Y0_TRIRA</name>
<feature type="compositionally biased region" description="Polar residues" evidence="6">
    <location>
        <begin position="1"/>
        <end position="16"/>
    </location>
</feature>
<evidence type="ECO:0000313" key="8">
    <source>
        <dbReference type="Proteomes" id="UP001059041"/>
    </source>
</evidence>
<evidence type="ECO:0000313" key="7">
    <source>
        <dbReference type="EMBL" id="KAI7790871.1"/>
    </source>
</evidence>
<comment type="subcellular location">
    <subcellularLocation>
        <location evidence="1">Membrane</location>
        <topology evidence="1">Multi-pass membrane protein</topology>
    </subcellularLocation>
</comment>
<gene>
    <name evidence="7" type="ORF">IRJ41_003314</name>
</gene>
<keyword evidence="4" id="KW-1133">Transmembrane helix</keyword>
<dbReference type="GO" id="GO:0016020">
    <property type="term" value="C:membrane"/>
    <property type="evidence" value="ECO:0007669"/>
    <property type="project" value="UniProtKB-SubCell"/>
</dbReference>
<evidence type="ECO:0000256" key="1">
    <source>
        <dbReference type="ARBA" id="ARBA00004141"/>
    </source>
</evidence>
<keyword evidence="3" id="KW-0812">Transmembrane</keyword>
<dbReference type="InterPro" id="IPR028153">
    <property type="entry name" value="UPF0444"/>
</dbReference>
<evidence type="ECO:0008006" key="9">
    <source>
        <dbReference type="Google" id="ProtNLM"/>
    </source>
</evidence>
<dbReference type="Proteomes" id="UP001059041">
    <property type="component" value="Linkage Group LG25"/>
</dbReference>
<evidence type="ECO:0000256" key="2">
    <source>
        <dbReference type="ARBA" id="ARBA00008411"/>
    </source>
</evidence>
<feature type="compositionally biased region" description="Basic and acidic residues" evidence="6">
    <location>
        <begin position="20"/>
        <end position="37"/>
    </location>
</feature>
<evidence type="ECO:0000256" key="5">
    <source>
        <dbReference type="ARBA" id="ARBA00023136"/>
    </source>
</evidence>
<dbReference type="Pfam" id="PF15475">
    <property type="entry name" value="UPF0444"/>
    <property type="match status" value="1"/>
</dbReference>
<keyword evidence="5" id="KW-0472">Membrane</keyword>
<keyword evidence="8" id="KW-1185">Reference proteome</keyword>
<proteinExistence type="inferred from homology"/>
<comment type="similarity">
    <text evidence="2">Belongs to the TMEM263 family.</text>
</comment>
<protein>
    <recommendedName>
        <fullName evidence="9">Transmembrane protein 263</fullName>
    </recommendedName>
</protein>
<dbReference type="EMBL" id="JAFHDT010000025">
    <property type="protein sequence ID" value="KAI7790871.1"/>
    <property type="molecule type" value="Genomic_DNA"/>
</dbReference>
<organism evidence="7 8">
    <name type="scientific">Triplophysa rosa</name>
    <name type="common">Cave loach</name>
    <dbReference type="NCBI Taxonomy" id="992332"/>
    <lineage>
        <taxon>Eukaryota</taxon>
        <taxon>Metazoa</taxon>
        <taxon>Chordata</taxon>
        <taxon>Craniata</taxon>
        <taxon>Vertebrata</taxon>
        <taxon>Euteleostomi</taxon>
        <taxon>Actinopterygii</taxon>
        <taxon>Neopterygii</taxon>
        <taxon>Teleostei</taxon>
        <taxon>Ostariophysi</taxon>
        <taxon>Cypriniformes</taxon>
        <taxon>Nemacheilidae</taxon>
        <taxon>Triplophysa</taxon>
    </lineage>
</organism>
<reference evidence="7" key="1">
    <citation type="submission" date="2021-02" db="EMBL/GenBank/DDBJ databases">
        <title>Comparative genomics reveals that relaxation of natural selection precedes convergent phenotypic evolution of cavefish.</title>
        <authorList>
            <person name="Peng Z."/>
        </authorList>
    </citation>
    <scope>NUCLEOTIDE SEQUENCE</scope>
    <source>
        <tissue evidence="7">Muscle</tissue>
    </source>
</reference>
<comment type="caution">
    <text evidence="7">The sequence shown here is derived from an EMBL/GenBank/DDBJ whole genome shotgun (WGS) entry which is preliminary data.</text>
</comment>
<dbReference type="OrthoDB" id="8854093at2759"/>